<feature type="region of interest" description="Disordered" evidence="1">
    <location>
        <begin position="622"/>
        <end position="667"/>
    </location>
</feature>
<organism evidence="2 3">
    <name type="scientific">Streptomyces tauricus</name>
    <dbReference type="NCBI Taxonomy" id="68274"/>
    <lineage>
        <taxon>Bacteria</taxon>
        <taxon>Bacillati</taxon>
        <taxon>Actinomycetota</taxon>
        <taxon>Actinomycetes</taxon>
        <taxon>Kitasatosporales</taxon>
        <taxon>Streptomycetaceae</taxon>
        <taxon>Streptomyces</taxon>
        <taxon>Streptomyces aurantiacus group</taxon>
    </lineage>
</organism>
<accession>A0ABZ1JMF0</accession>
<evidence type="ECO:0000256" key="1">
    <source>
        <dbReference type="SAM" id="MobiDB-lite"/>
    </source>
</evidence>
<dbReference type="RefSeq" id="WP_328938325.1">
    <property type="nucleotide sequence ID" value="NZ_CP108133.1"/>
</dbReference>
<proteinExistence type="predicted"/>
<evidence type="ECO:0000313" key="2">
    <source>
        <dbReference type="EMBL" id="WTP51204.1"/>
    </source>
</evidence>
<keyword evidence="3" id="KW-1185">Reference proteome</keyword>
<protein>
    <submittedName>
        <fullName evidence="2">Uncharacterized protein</fullName>
    </submittedName>
</protein>
<name>A0ABZ1JMF0_9ACTN</name>
<sequence>MDKDDNASGGIVFSGIDPDALKGTIDSVSRDQETLQTRASYYKTELAYYGLGAEELQDILHVASWARDELPMLKRRYHLSMNMDNSPFPGFKGMVQINEARVTRAANAAAAKDAKRATNLAKKDPEDLTPEELDELTTLFALNHDQYPFAEKVVGALGAAKTLQLWYGISNLGSAPGYGRPSDFKSSDALDEVQRNLSLTVAAATNSDAPAMVRWKKDMVALGGNPIAEPGPPPYGSSGGPKGFLVMSNLMRFGDYDDKFLEDYGTALIKEDKRVLNGPGPAWGATGRLNHVGNDKGNDPLTGYMKALSNSPAAATVFFTAKHKNEAGKPESNFKYLFESREWPNDSKPGEESVTGRNSLGHALEAAMTGHRPGEQATTETAKHTKAQADLFSFLVTSVSQDQDLLRNHEYMSDSFANISAEYMPDLHRALTDDKTNGYKLYPTANAKIVAGVKEHDVVRFLHAVARNPEGYDTLNISQHAFAASLMEQQKKYPGVHGYSRDTEETIKKIAYDTGCFQGVIGQGRYFEANESGVSAAARDDAWKESASTWGGSVVGSATAIATASFTGPGGVVLGGLAGTAAGEVLNGILDGFSDDVGEKKQVYQNVKDMGDIKESMLRTTQEATKAATGSEDYESQAGGRAGEGFKSANDLVDDYKAGKSQHKADG</sequence>
<evidence type="ECO:0000313" key="3">
    <source>
        <dbReference type="Proteomes" id="UP001432166"/>
    </source>
</evidence>
<reference evidence="2" key="1">
    <citation type="submission" date="2022-10" db="EMBL/GenBank/DDBJ databases">
        <title>The complete genomes of actinobacterial strains from the NBC collection.</title>
        <authorList>
            <person name="Joergensen T.S."/>
            <person name="Alvarez Arevalo M."/>
            <person name="Sterndorff E.B."/>
            <person name="Faurdal D."/>
            <person name="Vuksanovic O."/>
            <person name="Mourched A.-S."/>
            <person name="Charusanti P."/>
            <person name="Shaw S."/>
            <person name="Blin K."/>
            <person name="Weber T."/>
        </authorList>
    </citation>
    <scope>NUCLEOTIDE SEQUENCE</scope>
    <source>
        <strain evidence="2">NBC_00189</strain>
    </source>
</reference>
<dbReference type="Proteomes" id="UP001432166">
    <property type="component" value="Chromosome"/>
</dbReference>
<gene>
    <name evidence="2" type="ORF">OG288_24575</name>
</gene>
<feature type="compositionally biased region" description="Basic and acidic residues" evidence="1">
    <location>
        <begin position="654"/>
        <end position="667"/>
    </location>
</feature>
<dbReference type="EMBL" id="CP108133">
    <property type="protein sequence ID" value="WTP51204.1"/>
    <property type="molecule type" value="Genomic_DNA"/>
</dbReference>